<proteinExistence type="predicted"/>
<dbReference type="InterPro" id="IPR014027">
    <property type="entry name" value="UDP-Glc/GDP-Man_DH_C"/>
</dbReference>
<dbReference type="EMBL" id="MLJW01001496">
    <property type="protein sequence ID" value="OIQ77974.1"/>
    <property type="molecule type" value="Genomic_DNA"/>
</dbReference>
<gene>
    <name evidence="2" type="primary">wbpA_7</name>
    <name evidence="2" type="ORF">GALL_403230</name>
</gene>
<reference evidence="2" key="1">
    <citation type="submission" date="2016-10" db="EMBL/GenBank/DDBJ databases">
        <title>Sequence of Gallionella enrichment culture.</title>
        <authorList>
            <person name="Poehlein A."/>
            <person name="Muehling M."/>
            <person name="Daniel R."/>
        </authorList>
    </citation>
    <scope>NUCLEOTIDE SEQUENCE</scope>
</reference>
<dbReference type="GO" id="GO:0047004">
    <property type="term" value="F:UDP-N-acetylglucosamine 6-dehydrogenase activity"/>
    <property type="evidence" value="ECO:0007669"/>
    <property type="project" value="UniProtKB-EC"/>
</dbReference>
<dbReference type="InterPro" id="IPR008927">
    <property type="entry name" value="6-PGluconate_DH-like_C_sf"/>
</dbReference>
<dbReference type="SUPFAM" id="SSF52413">
    <property type="entry name" value="UDP-glucose/GDP-mannose dehydrogenase C-terminal domain"/>
    <property type="match status" value="1"/>
</dbReference>
<evidence type="ECO:0000313" key="2">
    <source>
        <dbReference type="EMBL" id="OIQ77974.1"/>
    </source>
</evidence>
<sequence length="161" mass="17257">MGFHPSAGVGGHCIPIDPSYLAWSAEQAGGTAKFINLANEVNLGMPEFVVDRVLKLFGGAISKRAIRVIGVAYKPNVSDTRETPAQNIVSMLRAHGAQVTWHDPYVGTWLGETSHPLIGEYDLGLIVTAHSDMQLSSLIDSGVLLFDTTGMYRHLAGVIAL</sequence>
<dbReference type="InterPro" id="IPR014026">
    <property type="entry name" value="UDP-Glc/GDP-Man_DH_dimer"/>
</dbReference>
<dbReference type="InterPro" id="IPR028359">
    <property type="entry name" value="UDP_ManNAc/GlcNAc_DH"/>
</dbReference>
<dbReference type="Pfam" id="PF03720">
    <property type="entry name" value="UDPG_MGDP_dh_C"/>
    <property type="match status" value="1"/>
</dbReference>
<dbReference type="PIRSF" id="PIRSF000124">
    <property type="entry name" value="UDPglc_GDPman_dh"/>
    <property type="match status" value="1"/>
</dbReference>
<dbReference type="GO" id="GO:0016628">
    <property type="term" value="F:oxidoreductase activity, acting on the CH-CH group of donors, NAD or NADP as acceptor"/>
    <property type="evidence" value="ECO:0007669"/>
    <property type="project" value="InterPro"/>
</dbReference>
<dbReference type="SMART" id="SM00984">
    <property type="entry name" value="UDPG_MGDP_dh_C"/>
    <property type="match status" value="1"/>
</dbReference>
<dbReference type="InterPro" id="IPR017476">
    <property type="entry name" value="UDP-Glc/GDP-Man"/>
</dbReference>
<dbReference type="GO" id="GO:0000271">
    <property type="term" value="P:polysaccharide biosynthetic process"/>
    <property type="evidence" value="ECO:0007669"/>
    <property type="project" value="InterPro"/>
</dbReference>
<name>A0A1J5Q2P7_9ZZZZ</name>
<comment type="caution">
    <text evidence="2">The sequence shown here is derived from an EMBL/GenBank/DDBJ whole genome shotgun (WGS) entry which is preliminary data.</text>
</comment>
<dbReference type="AlphaFoldDB" id="A0A1J5Q2P7"/>
<dbReference type="PANTHER" id="PTHR43491">
    <property type="entry name" value="UDP-N-ACETYL-D-MANNOSAMINE DEHYDROGENASE"/>
    <property type="match status" value="1"/>
</dbReference>
<dbReference type="Pfam" id="PF00984">
    <property type="entry name" value="UDPG_MGDP_dh"/>
    <property type="match status" value="1"/>
</dbReference>
<dbReference type="GO" id="GO:0051287">
    <property type="term" value="F:NAD binding"/>
    <property type="evidence" value="ECO:0007669"/>
    <property type="project" value="InterPro"/>
</dbReference>
<dbReference type="InterPro" id="IPR036220">
    <property type="entry name" value="UDP-Glc/GDP-Man_DH_C_sf"/>
</dbReference>
<keyword evidence="2" id="KW-0560">Oxidoreductase</keyword>
<dbReference type="PANTHER" id="PTHR43491:SF1">
    <property type="entry name" value="UDP-N-ACETYL-D-MANNOSAMINE DEHYDROGENASE"/>
    <property type="match status" value="1"/>
</dbReference>
<evidence type="ECO:0000259" key="1">
    <source>
        <dbReference type="SMART" id="SM00984"/>
    </source>
</evidence>
<dbReference type="SUPFAM" id="SSF48179">
    <property type="entry name" value="6-phosphogluconate dehydrogenase C-terminal domain-like"/>
    <property type="match status" value="1"/>
</dbReference>
<feature type="domain" description="UDP-glucose/GDP-mannose dehydrogenase C-terminal" evidence="1">
    <location>
        <begin position="67"/>
        <end position="154"/>
    </location>
</feature>
<dbReference type="EC" id="1.1.1.136" evidence="2"/>
<accession>A0A1J5Q2P7</accession>
<dbReference type="Gene3D" id="3.40.50.720">
    <property type="entry name" value="NAD(P)-binding Rossmann-like Domain"/>
    <property type="match status" value="1"/>
</dbReference>
<organism evidence="2">
    <name type="scientific">mine drainage metagenome</name>
    <dbReference type="NCBI Taxonomy" id="410659"/>
    <lineage>
        <taxon>unclassified sequences</taxon>
        <taxon>metagenomes</taxon>
        <taxon>ecological metagenomes</taxon>
    </lineage>
</organism>
<dbReference type="PIRSF" id="PIRSF500136">
    <property type="entry name" value="UDP_ManNAc_DH"/>
    <property type="match status" value="1"/>
</dbReference>
<protein>
    <submittedName>
        <fullName evidence="2">UDP-N-acetyl-D-glucosamine 6-dehydrogenase</fullName>
        <ecNumber evidence="2">1.1.1.136</ecNumber>
    </submittedName>
</protein>